<accession>A0A9Q1KUK1</accession>
<reference evidence="2" key="1">
    <citation type="submission" date="2022-04" db="EMBL/GenBank/DDBJ databases">
        <title>Carnegiea gigantea Genome sequencing and assembly v2.</title>
        <authorList>
            <person name="Copetti D."/>
            <person name="Sanderson M.J."/>
            <person name="Burquez A."/>
            <person name="Wojciechowski M.F."/>
        </authorList>
    </citation>
    <scope>NUCLEOTIDE SEQUENCE</scope>
    <source>
        <strain evidence="2">SGP5-SGP5p</strain>
        <tissue evidence="2">Aerial part</tissue>
    </source>
</reference>
<sequence>MLLPRTKPQISPLLLRVPTASPLFVGPALPRQLAIRPSSRRRRPPQPLLSVFLQYPHDMTPSSPPQPTHAYPSTRQPLPCLASLRRPLAGPPSPSPPDAAARVSCDSPAPSPCVCIKPLFVGPALLRQLAIRPSSRRRRPPQPLLSVFLQYPHDMTPSSPPQPTHAYPSTRQPLPSLASLRRPLAGPPSPSPPDAAARVSCDSPTPSPCVCIK</sequence>
<comment type="caution">
    <text evidence="2">The sequence shown here is derived from an EMBL/GenBank/DDBJ whole genome shotgun (WGS) entry which is preliminary data.</text>
</comment>
<evidence type="ECO:0000313" key="3">
    <source>
        <dbReference type="Proteomes" id="UP001153076"/>
    </source>
</evidence>
<feature type="region of interest" description="Disordered" evidence="1">
    <location>
        <begin position="56"/>
        <end position="104"/>
    </location>
</feature>
<protein>
    <submittedName>
        <fullName evidence="2">Uncharacterized protein</fullName>
    </submittedName>
</protein>
<dbReference type="Proteomes" id="UP001153076">
    <property type="component" value="Unassembled WGS sequence"/>
</dbReference>
<organism evidence="2 3">
    <name type="scientific">Carnegiea gigantea</name>
    <dbReference type="NCBI Taxonomy" id="171969"/>
    <lineage>
        <taxon>Eukaryota</taxon>
        <taxon>Viridiplantae</taxon>
        <taxon>Streptophyta</taxon>
        <taxon>Embryophyta</taxon>
        <taxon>Tracheophyta</taxon>
        <taxon>Spermatophyta</taxon>
        <taxon>Magnoliopsida</taxon>
        <taxon>eudicotyledons</taxon>
        <taxon>Gunneridae</taxon>
        <taxon>Pentapetalae</taxon>
        <taxon>Caryophyllales</taxon>
        <taxon>Cactineae</taxon>
        <taxon>Cactaceae</taxon>
        <taxon>Cactoideae</taxon>
        <taxon>Echinocereeae</taxon>
        <taxon>Carnegiea</taxon>
    </lineage>
</organism>
<feature type="region of interest" description="Disordered" evidence="1">
    <location>
        <begin position="151"/>
        <end position="213"/>
    </location>
</feature>
<evidence type="ECO:0000313" key="2">
    <source>
        <dbReference type="EMBL" id="KAJ8449974.1"/>
    </source>
</evidence>
<gene>
    <name evidence="2" type="ORF">Cgig2_029336</name>
</gene>
<name>A0A9Q1KUK1_9CARY</name>
<dbReference type="AlphaFoldDB" id="A0A9Q1KUK1"/>
<keyword evidence="3" id="KW-1185">Reference proteome</keyword>
<evidence type="ECO:0000256" key="1">
    <source>
        <dbReference type="SAM" id="MobiDB-lite"/>
    </source>
</evidence>
<proteinExistence type="predicted"/>
<feature type="compositionally biased region" description="Low complexity" evidence="1">
    <location>
        <begin position="173"/>
        <end position="184"/>
    </location>
</feature>
<dbReference type="EMBL" id="JAKOGI010000018">
    <property type="protein sequence ID" value="KAJ8449974.1"/>
    <property type="molecule type" value="Genomic_DNA"/>
</dbReference>